<evidence type="ECO:0000256" key="1">
    <source>
        <dbReference type="ARBA" id="ARBA00005254"/>
    </source>
</evidence>
<dbReference type="InterPro" id="IPR001753">
    <property type="entry name" value="Enoyl-CoA_hydra/iso"/>
</dbReference>
<dbReference type="GO" id="GO:0016853">
    <property type="term" value="F:isomerase activity"/>
    <property type="evidence" value="ECO:0007669"/>
    <property type="project" value="UniProtKB-KW"/>
</dbReference>
<dbReference type="EMBL" id="CP008956">
    <property type="protein sequence ID" value="QJQ01485.1"/>
    <property type="molecule type" value="Genomic_DNA"/>
</dbReference>
<dbReference type="Proteomes" id="UP000501648">
    <property type="component" value="Chromosome"/>
</dbReference>
<accession>A0A6M3ZS56</accession>
<comment type="similarity">
    <text evidence="1">Belongs to the enoyl-CoA hydratase/isomerase family.</text>
</comment>
<dbReference type="Gene3D" id="1.10.12.10">
    <property type="entry name" value="Lyase 2-enoyl-coa Hydratase, Chain A, domain 2"/>
    <property type="match status" value="1"/>
</dbReference>
<dbReference type="Gene3D" id="3.90.226.10">
    <property type="entry name" value="2-enoyl-CoA Hydratase, Chain A, domain 1"/>
    <property type="match status" value="1"/>
</dbReference>
<evidence type="ECO:0000313" key="3">
    <source>
        <dbReference type="Proteomes" id="UP000501648"/>
    </source>
</evidence>
<dbReference type="CDD" id="cd06558">
    <property type="entry name" value="crotonase-like"/>
    <property type="match status" value="1"/>
</dbReference>
<sequence>MSQNPHGDSATADLVQIRREGGVAIVIMNNPERRNAFSAPMRRALLATFDELMQRDDDCRAIVLTGAGGHFCAGGDLSEMTSVLPSLVAMRERIALGANVFRAIYTGPKPVVAAVEGNCIGAGMSLAAACDIVVGALSSKLACAFVKVGLMPDTGLLWTLPRKVGGAKARELMLSGASFDGLEAARIGLFDDTAAGGDVLAAAIERARQLSQFPPVTMALLKASLVNGGNSIEDACRLETDLNPLTRQTHDHAEAVAAFMEKRNPVFTGN</sequence>
<gene>
    <name evidence="2" type="ORF">C798_14935</name>
</gene>
<dbReference type="RefSeq" id="WP_017450450.1">
    <property type="nucleotide sequence ID" value="NZ_CP008956.1"/>
</dbReference>
<protein>
    <submittedName>
        <fullName evidence="2">Enoyl-CoA hydratase/isomerase family protein</fullName>
    </submittedName>
</protein>
<name>A0A6M3ZS56_9BURK</name>
<dbReference type="SUPFAM" id="SSF52096">
    <property type="entry name" value="ClpP/crotonase"/>
    <property type="match status" value="1"/>
</dbReference>
<evidence type="ECO:0000313" key="2">
    <source>
        <dbReference type="EMBL" id="QJQ01485.1"/>
    </source>
</evidence>
<dbReference type="Pfam" id="PF00378">
    <property type="entry name" value="ECH_1"/>
    <property type="match status" value="1"/>
</dbReference>
<keyword evidence="2" id="KW-0413">Isomerase</keyword>
<dbReference type="PANTHER" id="PTHR43459">
    <property type="entry name" value="ENOYL-COA HYDRATASE"/>
    <property type="match status" value="1"/>
</dbReference>
<reference evidence="2 3" key="1">
    <citation type="journal article" date="2012" name="J. Bacteriol.">
        <title>Genome sequence of the pathogenic Herbaspirillum seropedicae strain Os34, isolated from rice roots.</title>
        <authorList>
            <person name="Ye W."/>
            <person name="Ye S."/>
            <person name="Liu J."/>
            <person name="Chang S."/>
            <person name="Chen M."/>
            <person name="Zhu B."/>
            <person name="Guo L."/>
            <person name="An Q."/>
        </authorList>
    </citation>
    <scope>NUCLEOTIDE SEQUENCE [LARGE SCALE GENOMIC DNA]</scope>
    <source>
        <strain evidence="2 3">Os34</strain>
    </source>
</reference>
<dbReference type="AlphaFoldDB" id="A0A6M3ZS56"/>
<proteinExistence type="inferred from homology"/>
<dbReference type="InterPro" id="IPR014748">
    <property type="entry name" value="Enoyl-CoA_hydra_C"/>
</dbReference>
<organism evidence="2 3">
    <name type="scientific">Herbaspirillum rubrisubalbicans Os34</name>
    <dbReference type="NCBI Taxonomy" id="1235827"/>
    <lineage>
        <taxon>Bacteria</taxon>
        <taxon>Pseudomonadati</taxon>
        <taxon>Pseudomonadota</taxon>
        <taxon>Betaproteobacteria</taxon>
        <taxon>Burkholderiales</taxon>
        <taxon>Oxalobacteraceae</taxon>
        <taxon>Herbaspirillum</taxon>
    </lineage>
</organism>
<dbReference type="PANTHER" id="PTHR43459:SF1">
    <property type="entry name" value="EG:BACN32G11.4 PROTEIN"/>
    <property type="match status" value="1"/>
</dbReference>
<dbReference type="InterPro" id="IPR029045">
    <property type="entry name" value="ClpP/crotonase-like_dom_sf"/>
</dbReference>